<evidence type="ECO:0000256" key="1">
    <source>
        <dbReference type="ARBA" id="ARBA00000085"/>
    </source>
</evidence>
<feature type="compositionally biased region" description="Polar residues" evidence="8">
    <location>
        <begin position="478"/>
        <end position="487"/>
    </location>
</feature>
<dbReference type="InterPro" id="IPR036097">
    <property type="entry name" value="HisK_dim/P_sf"/>
</dbReference>
<dbReference type="Gene3D" id="3.30.565.10">
    <property type="entry name" value="Histidine kinase-like ATPase, C-terminal domain"/>
    <property type="match status" value="1"/>
</dbReference>
<proteinExistence type="predicted"/>
<keyword evidence="5 10" id="KW-0418">Kinase</keyword>
<dbReference type="SUPFAM" id="SSF55874">
    <property type="entry name" value="ATPase domain of HSP90 chaperone/DNA topoisomerase II/histidine kinase"/>
    <property type="match status" value="1"/>
</dbReference>
<evidence type="ECO:0000256" key="5">
    <source>
        <dbReference type="ARBA" id="ARBA00022777"/>
    </source>
</evidence>
<organism evidence="10 11">
    <name type="scientific">Marinilabilia rubra</name>
    <dbReference type="NCBI Taxonomy" id="2162893"/>
    <lineage>
        <taxon>Bacteria</taxon>
        <taxon>Pseudomonadati</taxon>
        <taxon>Bacteroidota</taxon>
        <taxon>Bacteroidia</taxon>
        <taxon>Marinilabiliales</taxon>
        <taxon>Marinilabiliaceae</taxon>
        <taxon>Marinilabilia</taxon>
    </lineage>
</organism>
<keyword evidence="3" id="KW-0597">Phosphoprotein</keyword>
<dbReference type="InterPro" id="IPR004358">
    <property type="entry name" value="Sig_transdc_His_kin-like_C"/>
</dbReference>
<dbReference type="Pfam" id="PF02518">
    <property type="entry name" value="HATPase_c"/>
    <property type="match status" value="1"/>
</dbReference>
<dbReference type="InterPro" id="IPR005467">
    <property type="entry name" value="His_kinase_dom"/>
</dbReference>
<dbReference type="SMART" id="SM00387">
    <property type="entry name" value="HATPase_c"/>
    <property type="match status" value="1"/>
</dbReference>
<evidence type="ECO:0000256" key="2">
    <source>
        <dbReference type="ARBA" id="ARBA00012438"/>
    </source>
</evidence>
<comment type="catalytic activity">
    <reaction evidence="1">
        <text>ATP + protein L-histidine = ADP + protein N-phospho-L-histidine.</text>
        <dbReference type="EC" id="2.7.13.3"/>
    </reaction>
</comment>
<reference evidence="10 11" key="1">
    <citation type="submission" date="2018-05" db="EMBL/GenBank/DDBJ databases">
        <title>Marinilabilia rubrum sp. nov., isolated from saltern sediment.</title>
        <authorList>
            <person name="Zhang R."/>
        </authorList>
    </citation>
    <scope>NUCLEOTIDE SEQUENCE [LARGE SCALE GENOMIC DNA]</scope>
    <source>
        <strain evidence="10 11">WTE16</strain>
    </source>
</reference>
<evidence type="ECO:0000256" key="8">
    <source>
        <dbReference type="SAM" id="MobiDB-lite"/>
    </source>
</evidence>
<keyword evidence="6" id="KW-0902">Two-component regulatory system</keyword>
<comment type="caution">
    <text evidence="10">The sequence shown here is derived from an EMBL/GenBank/DDBJ whole genome shotgun (WGS) entry which is preliminary data.</text>
</comment>
<dbReference type="AlphaFoldDB" id="A0A2U2B805"/>
<dbReference type="OrthoDB" id="9796457at2"/>
<keyword evidence="7" id="KW-0175">Coiled coil</keyword>
<evidence type="ECO:0000256" key="3">
    <source>
        <dbReference type="ARBA" id="ARBA00022553"/>
    </source>
</evidence>
<evidence type="ECO:0000313" key="11">
    <source>
        <dbReference type="Proteomes" id="UP000244956"/>
    </source>
</evidence>
<dbReference type="CDD" id="cd00082">
    <property type="entry name" value="HisKA"/>
    <property type="match status" value="1"/>
</dbReference>
<evidence type="ECO:0000313" key="10">
    <source>
        <dbReference type="EMBL" id="PWD99182.1"/>
    </source>
</evidence>
<sequence>MDFINRIVTLLTKKRSEKDSGIPSTFFSSEGAARLIDSLNATSSPSKGVSPAETLAYKISKISQSEYIIIARITAQNRFKIAAIADNTNILTTKPDEFMSDLLPVLLSEGSAFSNQPEDILLQINRKKQKAKSVSAILLRDNENKPIGAAFGFTKEKHQQKPLINALNFFSFNINSELQHIINQEKLEKKNRELLKKEEELKLKNQLLDNLNKNISKAKQIVDESSRLKSAFLANLSHEIRTPMNVIMGFTELLSADNMPNDQRRNYIDIIQQNGTRLLHIMDSLIDISRFQAKNIGKEQQAFSLNQMMQQLLNNFQSEVDINGKPLIINLTLPTKDGKDIVTLDKEATYKILNHLIDNAVKFTASGFVNFGYEIRDKQILFFVEDSGIGIPEGKEKEIFDLFRQGDLRLSRQFGGTGLGLAIAKRYVNAMNGHIWCSNNEKPERGASFKFTLPLNPREKTLSAPKPEQNGREMFKQTLFTPSNISE</sequence>
<evidence type="ECO:0000259" key="9">
    <source>
        <dbReference type="PROSITE" id="PS50109"/>
    </source>
</evidence>
<name>A0A2U2B805_9BACT</name>
<evidence type="ECO:0000256" key="4">
    <source>
        <dbReference type="ARBA" id="ARBA00022679"/>
    </source>
</evidence>
<feature type="coiled-coil region" evidence="7">
    <location>
        <begin position="184"/>
        <end position="228"/>
    </location>
</feature>
<dbReference type="InterPro" id="IPR036890">
    <property type="entry name" value="HATPase_C_sf"/>
</dbReference>
<evidence type="ECO:0000256" key="6">
    <source>
        <dbReference type="ARBA" id="ARBA00023012"/>
    </source>
</evidence>
<dbReference type="Pfam" id="PF00512">
    <property type="entry name" value="HisKA"/>
    <property type="match status" value="1"/>
</dbReference>
<dbReference type="PRINTS" id="PR00344">
    <property type="entry name" value="BCTRLSENSOR"/>
</dbReference>
<dbReference type="EMBL" id="QEWP01000008">
    <property type="protein sequence ID" value="PWD99182.1"/>
    <property type="molecule type" value="Genomic_DNA"/>
</dbReference>
<feature type="region of interest" description="Disordered" evidence="8">
    <location>
        <begin position="458"/>
        <end position="487"/>
    </location>
</feature>
<dbReference type="RefSeq" id="WP_109264584.1">
    <property type="nucleotide sequence ID" value="NZ_QEWP01000008.1"/>
</dbReference>
<dbReference type="EC" id="2.7.13.3" evidence="2"/>
<feature type="domain" description="Histidine kinase" evidence="9">
    <location>
        <begin position="235"/>
        <end position="457"/>
    </location>
</feature>
<dbReference type="Gene3D" id="1.10.287.130">
    <property type="match status" value="1"/>
</dbReference>
<dbReference type="InterPro" id="IPR050736">
    <property type="entry name" value="Sensor_HK_Regulatory"/>
</dbReference>
<gene>
    <name evidence="10" type="ORF">DDZ16_11325</name>
</gene>
<dbReference type="SMART" id="SM00388">
    <property type="entry name" value="HisKA"/>
    <property type="match status" value="1"/>
</dbReference>
<keyword evidence="4" id="KW-0808">Transferase</keyword>
<dbReference type="GO" id="GO:0000155">
    <property type="term" value="F:phosphorelay sensor kinase activity"/>
    <property type="evidence" value="ECO:0007669"/>
    <property type="project" value="InterPro"/>
</dbReference>
<dbReference type="PANTHER" id="PTHR43711:SF26">
    <property type="entry name" value="SENSOR HISTIDINE KINASE RCSC"/>
    <property type="match status" value="1"/>
</dbReference>
<dbReference type="Proteomes" id="UP000244956">
    <property type="component" value="Unassembled WGS sequence"/>
</dbReference>
<protein>
    <recommendedName>
        <fullName evidence="2">histidine kinase</fullName>
        <ecNumber evidence="2">2.7.13.3</ecNumber>
    </recommendedName>
</protein>
<evidence type="ECO:0000256" key="7">
    <source>
        <dbReference type="SAM" id="Coils"/>
    </source>
</evidence>
<dbReference type="InterPro" id="IPR003661">
    <property type="entry name" value="HisK_dim/P_dom"/>
</dbReference>
<dbReference type="PROSITE" id="PS50109">
    <property type="entry name" value="HIS_KIN"/>
    <property type="match status" value="1"/>
</dbReference>
<accession>A0A2U2B805</accession>
<keyword evidence="11" id="KW-1185">Reference proteome</keyword>
<dbReference type="PANTHER" id="PTHR43711">
    <property type="entry name" value="TWO-COMPONENT HISTIDINE KINASE"/>
    <property type="match status" value="1"/>
</dbReference>
<dbReference type="SUPFAM" id="SSF47384">
    <property type="entry name" value="Homodimeric domain of signal transducing histidine kinase"/>
    <property type="match status" value="1"/>
</dbReference>
<dbReference type="InterPro" id="IPR003594">
    <property type="entry name" value="HATPase_dom"/>
</dbReference>